<dbReference type="InterPro" id="IPR029063">
    <property type="entry name" value="SAM-dependent_MTases_sf"/>
</dbReference>
<dbReference type="Gene3D" id="3.40.50.150">
    <property type="entry name" value="Vaccinia Virus protein VP39"/>
    <property type="match status" value="1"/>
</dbReference>
<dbReference type="RefSeq" id="WP_242166428.1">
    <property type="nucleotide sequence ID" value="NZ_JAJMLW010000004.1"/>
</dbReference>
<sequence>MTADAFSSSWNDAWKERQRTRRAPDDAAFWDERSKTFATKDAPSPYVTRFLELAAVRPGESVLDMGCGTGALALPLASAGHPVLAADFSAGMLDVMEGLAAEQGIAGIEAVQMSWEDDWAAHGVAPGSRDVCVASRSIATSDLEDSLLKLTAVARRRVCVTLTADDSPRVDGRALRAAGLPRQAGEDFQFAFNILVYHGLRPEVAYIASERDVTYATPEAARDDYAAMVRHAAGPVAPARLEAAIARMDAWLDDQLVPNERAGLPDKKGVPEGAWHLRDPRVTTWAFLAWEA</sequence>
<evidence type="ECO:0000313" key="3">
    <source>
        <dbReference type="Proteomes" id="UP001430755"/>
    </source>
</evidence>
<comment type="caution">
    <text evidence="2">The sequence shown here is derived from an EMBL/GenBank/DDBJ whole genome shotgun (WGS) entry which is preliminary data.</text>
</comment>
<dbReference type="Proteomes" id="UP001430755">
    <property type="component" value="Unassembled WGS sequence"/>
</dbReference>
<protein>
    <submittedName>
        <fullName evidence="2">Methyltransferase domain-containing protein</fullName>
    </submittedName>
</protein>
<proteinExistence type="predicted"/>
<name>A0ABS9WJ18_9ACTN</name>
<dbReference type="InterPro" id="IPR041698">
    <property type="entry name" value="Methyltransf_25"/>
</dbReference>
<accession>A0ABS9WJ18</accession>
<keyword evidence="2" id="KW-0808">Transferase</keyword>
<organism evidence="2 3">
    <name type="scientific">Adlercreutzia faecimuris</name>
    <dbReference type="NCBI Taxonomy" id="2897341"/>
    <lineage>
        <taxon>Bacteria</taxon>
        <taxon>Bacillati</taxon>
        <taxon>Actinomycetota</taxon>
        <taxon>Coriobacteriia</taxon>
        <taxon>Eggerthellales</taxon>
        <taxon>Eggerthellaceae</taxon>
        <taxon>Adlercreutzia</taxon>
    </lineage>
</organism>
<keyword evidence="3" id="KW-1185">Reference proteome</keyword>
<keyword evidence="2" id="KW-0489">Methyltransferase</keyword>
<reference evidence="2" key="1">
    <citation type="submission" date="2021-11" db="EMBL/GenBank/DDBJ databases">
        <title>A Novel Adlercreutzia Species, isolated from a Allomyrina dichotoma larva feces.</title>
        <authorList>
            <person name="Suh M.K."/>
        </authorList>
    </citation>
    <scope>NUCLEOTIDE SEQUENCE</scope>
    <source>
        <strain evidence="2">JBNU-10</strain>
    </source>
</reference>
<feature type="domain" description="Methyltransferase" evidence="1">
    <location>
        <begin position="62"/>
        <end position="139"/>
    </location>
</feature>
<gene>
    <name evidence="2" type="ORF">LPT13_10980</name>
</gene>
<dbReference type="GO" id="GO:0008168">
    <property type="term" value="F:methyltransferase activity"/>
    <property type="evidence" value="ECO:0007669"/>
    <property type="project" value="UniProtKB-KW"/>
</dbReference>
<evidence type="ECO:0000313" key="2">
    <source>
        <dbReference type="EMBL" id="MCI2242869.1"/>
    </source>
</evidence>
<evidence type="ECO:0000259" key="1">
    <source>
        <dbReference type="Pfam" id="PF13649"/>
    </source>
</evidence>
<dbReference type="Pfam" id="PF13649">
    <property type="entry name" value="Methyltransf_25"/>
    <property type="match status" value="1"/>
</dbReference>
<dbReference type="SUPFAM" id="SSF53335">
    <property type="entry name" value="S-adenosyl-L-methionine-dependent methyltransferases"/>
    <property type="match status" value="1"/>
</dbReference>
<dbReference type="EMBL" id="JAJMLW010000004">
    <property type="protein sequence ID" value="MCI2242869.1"/>
    <property type="molecule type" value="Genomic_DNA"/>
</dbReference>
<dbReference type="GO" id="GO:0032259">
    <property type="term" value="P:methylation"/>
    <property type="evidence" value="ECO:0007669"/>
    <property type="project" value="UniProtKB-KW"/>
</dbReference>
<dbReference type="CDD" id="cd02440">
    <property type="entry name" value="AdoMet_MTases"/>
    <property type="match status" value="1"/>
</dbReference>